<dbReference type="Proteomes" id="UP001206350">
    <property type="component" value="Unassembled WGS sequence"/>
</dbReference>
<keyword evidence="1" id="KW-0472">Membrane</keyword>
<sequence>MKPYLKTLILFPLILQGLVTALFWFLNWDFEPTPFTRYLMVAFFLTTIPAFLIALVAARFRYIRHNIAAIVLCSSLISFFYCNVASYFYLLFMGKQDASFWQWLTEGGLTLGILSACCMVFYTLFVLPWLLPKTKSL</sequence>
<feature type="transmembrane region" description="Helical" evidence="1">
    <location>
        <begin position="67"/>
        <end position="89"/>
    </location>
</feature>
<evidence type="ECO:0000313" key="4">
    <source>
        <dbReference type="Proteomes" id="UP000310576"/>
    </source>
</evidence>
<evidence type="ECO:0000313" key="3">
    <source>
        <dbReference type="EMBL" id="THA10989.1"/>
    </source>
</evidence>
<dbReference type="AlphaFoldDB" id="A0A1V3K247"/>
<feature type="transmembrane region" description="Helical" evidence="1">
    <location>
        <begin position="109"/>
        <end position="131"/>
    </location>
</feature>
<accession>A0A1V3K247</accession>
<dbReference type="RefSeq" id="WP_077584467.1">
    <property type="nucleotide sequence ID" value="NZ_CAJUGY010000003.1"/>
</dbReference>
<dbReference type="EMBL" id="QXNG01000148">
    <property type="protein sequence ID" value="THA10989.1"/>
    <property type="molecule type" value="Genomic_DNA"/>
</dbReference>
<dbReference type="EMBL" id="JALJCU010000003">
    <property type="protein sequence ID" value="MCQ9120266.1"/>
    <property type="molecule type" value="Genomic_DNA"/>
</dbReference>
<keyword evidence="5" id="KW-1185">Reference proteome</keyword>
<protein>
    <recommendedName>
        <fullName evidence="6">Transmembrane protein</fullName>
    </recommendedName>
</protein>
<reference evidence="2" key="3">
    <citation type="submission" date="2023-08" db="EMBL/GenBank/DDBJ databases">
        <authorList>
            <person name="Greenberg J.M."/>
            <person name="Romero R."/>
            <person name="Winters A.D."/>
            <person name="Galaz J."/>
            <person name="Garcia-Flores V."/>
            <person name="Arenas-Hernandez M."/>
            <person name="Panzer J."/>
            <person name="Shaffer Z."/>
            <person name="Kracht D.J."/>
            <person name="Gomez-Lopez N."/>
            <person name="Theis K.R."/>
        </authorList>
    </citation>
    <scope>NUCLEOTIDE SEQUENCE</scope>
    <source>
        <strain evidence="2">MAC-C1-H1</strain>
    </source>
</reference>
<dbReference type="Proteomes" id="UP000310576">
    <property type="component" value="Unassembled WGS sequence"/>
</dbReference>
<evidence type="ECO:0000313" key="2">
    <source>
        <dbReference type="EMBL" id="MCQ9120266.1"/>
    </source>
</evidence>
<name>A0A1V3K247_9PAST</name>
<proteinExistence type="predicted"/>
<keyword evidence="1" id="KW-1133">Transmembrane helix</keyword>
<organism evidence="3 4">
    <name type="scientific">Rodentibacter pneumotropicus</name>
    <dbReference type="NCBI Taxonomy" id="758"/>
    <lineage>
        <taxon>Bacteria</taxon>
        <taxon>Pseudomonadati</taxon>
        <taxon>Pseudomonadota</taxon>
        <taxon>Gammaproteobacteria</taxon>
        <taxon>Pasteurellales</taxon>
        <taxon>Pasteurellaceae</taxon>
        <taxon>Rodentibacter</taxon>
    </lineage>
</organism>
<feature type="transmembrane region" description="Helical" evidence="1">
    <location>
        <begin position="7"/>
        <end position="26"/>
    </location>
</feature>
<dbReference type="eggNOG" id="ENOG5031K81">
    <property type="taxonomic scope" value="Bacteria"/>
</dbReference>
<evidence type="ECO:0008006" key="6">
    <source>
        <dbReference type="Google" id="ProtNLM"/>
    </source>
</evidence>
<feature type="transmembrane region" description="Helical" evidence="1">
    <location>
        <begin position="38"/>
        <end position="60"/>
    </location>
</feature>
<gene>
    <name evidence="3" type="ORF">D3M76_11610</name>
    <name evidence="2" type="ORF">MUU45_001890</name>
</gene>
<reference evidence="2 5" key="2">
    <citation type="journal article" date="2022" name="Microbiol. Spectr.">
        <title>Microbiota of the Pregnant Mouse: Characterization of the Bacterial Communities in the Oral Cavity, Lung, Intestine, and Vagina through Culture and DNA Sequencing.</title>
        <authorList>
            <person name="Greenberg J.M."/>
            <person name="Romero R."/>
            <person name="Winters A.D."/>
            <person name="Galaz J."/>
            <person name="Garcia-Flores V."/>
            <person name="Arenas-Hernandez M."/>
            <person name="Panzer J."/>
            <person name="Shaffer Z."/>
            <person name="Kracht D.J."/>
            <person name="Gomez-Lopez N."/>
            <person name="Theis K.R."/>
        </authorList>
    </citation>
    <scope>NUCLEOTIDE SEQUENCE [LARGE SCALE GENOMIC DNA]</scope>
    <source>
        <strain evidence="2 5">MAC-C1-H1</strain>
    </source>
</reference>
<evidence type="ECO:0000313" key="5">
    <source>
        <dbReference type="Proteomes" id="UP001206350"/>
    </source>
</evidence>
<keyword evidence="1" id="KW-0812">Transmembrane</keyword>
<evidence type="ECO:0000256" key="1">
    <source>
        <dbReference type="SAM" id="Phobius"/>
    </source>
</evidence>
<reference evidence="3 4" key="1">
    <citation type="journal article" date="2019" name="Vet. Microbiol.">
        <title>Development of multi locus sequence typing (MLST) of Rodentibacter pneumotropicus.</title>
        <authorList>
            <person name="Adhikary S."/>
            <person name="Bisgaard M."/>
            <person name="Boot R."/>
            <person name="Benga L."/>
            <person name="Nicklas W."/>
            <person name="Christensen H."/>
        </authorList>
    </citation>
    <scope>NUCLEOTIDE SEQUENCE [LARGE SCALE GENOMIC DNA]</scope>
    <source>
        <strain evidence="3 4">1596_07</strain>
    </source>
</reference>
<comment type="caution">
    <text evidence="3">The sequence shown here is derived from an EMBL/GenBank/DDBJ whole genome shotgun (WGS) entry which is preliminary data.</text>
</comment>